<accession>A0ACC2F0G8</accession>
<organism evidence="1 2">
    <name type="scientific">Dallia pectoralis</name>
    <name type="common">Alaska blackfish</name>
    <dbReference type="NCBI Taxonomy" id="75939"/>
    <lineage>
        <taxon>Eukaryota</taxon>
        <taxon>Metazoa</taxon>
        <taxon>Chordata</taxon>
        <taxon>Craniata</taxon>
        <taxon>Vertebrata</taxon>
        <taxon>Euteleostomi</taxon>
        <taxon>Actinopterygii</taxon>
        <taxon>Neopterygii</taxon>
        <taxon>Teleostei</taxon>
        <taxon>Protacanthopterygii</taxon>
        <taxon>Esociformes</taxon>
        <taxon>Umbridae</taxon>
        <taxon>Dallia</taxon>
    </lineage>
</organism>
<keyword evidence="2" id="KW-1185">Reference proteome</keyword>
<dbReference type="EMBL" id="CM055764">
    <property type="protein sequence ID" value="KAJ7984838.1"/>
    <property type="molecule type" value="Genomic_DNA"/>
</dbReference>
<comment type="caution">
    <text evidence="1">The sequence shown here is derived from an EMBL/GenBank/DDBJ whole genome shotgun (WGS) entry which is preliminary data.</text>
</comment>
<name>A0ACC2F0G8_DALPE</name>
<sequence>MNQAHIAPAPLGPKQRHSIVIYLATICTRAPGASKPNQPCNEDHLRWLRYGTPETALFDHVWTQREGCLECSLHRVRPPLRGVIYTASNYRPPPHYQHQYLFC</sequence>
<protein>
    <submittedName>
        <fullName evidence="1">Uncharacterized protein</fullName>
    </submittedName>
</protein>
<reference evidence="1" key="1">
    <citation type="submission" date="2021-05" db="EMBL/GenBank/DDBJ databases">
        <authorList>
            <person name="Pan Q."/>
            <person name="Jouanno E."/>
            <person name="Zahm M."/>
            <person name="Klopp C."/>
            <person name="Cabau C."/>
            <person name="Louis A."/>
            <person name="Berthelot C."/>
            <person name="Parey E."/>
            <person name="Roest Crollius H."/>
            <person name="Montfort J."/>
            <person name="Robinson-Rechavi M."/>
            <person name="Bouchez O."/>
            <person name="Lampietro C."/>
            <person name="Lopez Roques C."/>
            <person name="Donnadieu C."/>
            <person name="Postlethwait J."/>
            <person name="Bobe J."/>
            <person name="Dillon D."/>
            <person name="Chandos A."/>
            <person name="von Hippel F."/>
            <person name="Guiguen Y."/>
        </authorList>
    </citation>
    <scope>NUCLEOTIDE SEQUENCE</scope>
    <source>
        <strain evidence="1">YG-Jan2019</strain>
    </source>
</reference>
<proteinExistence type="predicted"/>
<gene>
    <name evidence="1" type="ORF">DPEC_G00358920</name>
</gene>
<evidence type="ECO:0000313" key="1">
    <source>
        <dbReference type="EMBL" id="KAJ7984838.1"/>
    </source>
</evidence>
<evidence type="ECO:0000313" key="2">
    <source>
        <dbReference type="Proteomes" id="UP001157502"/>
    </source>
</evidence>
<dbReference type="Proteomes" id="UP001157502">
    <property type="component" value="Chromosome 37"/>
</dbReference>